<reference evidence="2" key="1">
    <citation type="journal article" date="2021" name="PeerJ">
        <title>Extensive microbial diversity within the chicken gut microbiome revealed by metagenomics and culture.</title>
        <authorList>
            <person name="Gilroy R."/>
            <person name="Ravi A."/>
            <person name="Getino M."/>
            <person name="Pursley I."/>
            <person name="Horton D.L."/>
            <person name="Alikhan N.F."/>
            <person name="Baker D."/>
            <person name="Gharbi K."/>
            <person name="Hall N."/>
            <person name="Watson M."/>
            <person name="Adriaenssens E.M."/>
            <person name="Foster-Nyarko E."/>
            <person name="Jarju S."/>
            <person name="Secka A."/>
            <person name="Antonio M."/>
            <person name="Oren A."/>
            <person name="Chaudhuri R.R."/>
            <person name="La Ragione R."/>
            <person name="Hildebrand F."/>
            <person name="Pallen M.J."/>
        </authorList>
    </citation>
    <scope>NUCLEOTIDE SEQUENCE</scope>
    <source>
        <strain evidence="2">CHK171-505</strain>
    </source>
</reference>
<accession>A0A9D2I0P0</accession>
<name>A0A9D2I0P0_9LACT</name>
<keyword evidence="2" id="KW-0808">Transferase</keyword>
<dbReference type="SUPFAM" id="SSF53335">
    <property type="entry name" value="S-adenosyl-L-methionine-dependent methyltransferases"/>
    <property type="match status" value="1"/>
</dbReference>
<evidence type="ECO:0000259" key="1">
    <source>
        <dbReference type="Pfam" id="PF02384"/>
    </source>
</evidence>
<dbReference type="Pfam" id="PF02384">
    <property type="entry name" value="N6_Mtase"/>
    <property type="match status" value="1"/>
</dbReference>
<dbReference type="GO" id="GO:0032259">
    <property type="term" value="P:methylation"/>
    <property type="evidence" value="ECO:0007669"/>
    <property type="project" value="UniProtKB-KW"/>
</dbReference>
<gene>
    <name evidence="2" type="ORF">H9948_04875</name>
</gene>
<comment type="caution">
    <text evidence="2">The sequence shown here is derived from an EMBL/GenBank/DDBJ whole genome shotgun (WGS) entry which is preliminary data.</text>
</comment>
<dbReference type="Proteomes" id="UP000886856">
    <property type="component" value="Unassembled WGS sequence"/>
</dbReference>
<evidence type="ECO:0000313" key="3">
    <source>
        <dbReference type="Proteomes" id="UP000886856"/>
    </source>
</evidence>
<dbReference type="Gene3D" id="3.40.50.150">
    <property type="entry name" value="Vaccinia Virus protein VP39"/>
    <property type="match status" value="1"/>
</dbReference>
<dbReference type="GO" id="GO:0003677">
    <property type="term" value="F:DNA binding"/>
    <property type="evidence" value="ECO:0007669"/>
    <property type="project" value="InterPro"/>
</dbReference>
<keyword evidence="2" id="KW-0489">Methyltransferase</keyword>
<protein>
    <submittedName>
        <fullName evidence="2">SAM-dependent methyltransferase</fullName>
    </submittedName>
</protein>
<dbReference type="InterPro" id="IPR029063">
    <property type="entry name" value="SAM-dependent_MTases_sf"/>
</dbReference>
<reference evidence="2" key="2">
    <citation type="submission" date="2021-04" db="EMBL/GenBank/DDBJ databases">
        <authorList>
            <person name="Gilroy R."/>
        </authorList>
    </citation>
    <scope>NUCLEOTIDE SEQUENCE</scope>
    <source>
        <strain evidence="2">CHK171-505</strain>
    </source>
</reference>
<feature type="domain" description="DNA methylase adenine-specific" evidence="1">
    <location>
        <begin position="49"/>
        <end position="160"/>
    </location>
</feature>
<sequence>MITTEQINRILNVNDSYKQPAKLLDLMLDDKKRVETFLRFLEIETNMSYEWFQGSYELEHADRKGGKQDFTPHALGKLLSRLVMDASPTHYFEAACGNGGVMINHWNEQRMAIGIAKYNPKSLWYHVEELSDRSLPFLIFNMAIRGINGVILHGDSITREFKDVYFIRNMSQVYGGFSEVIKMEKTEYLMKEYTIRKWMHD</sequence>
<dbReference type="AlphaFoldDB" id="A0A9D2I0P0"/>
<proteinExistence type="predicted"/>
<organism evidence="2 3">
    <name type="scientific">Candidatus Jeotgalibaca merdavium</name>
    <dbReference type="NCBI Taxonomy" id="2838627"/>
    <lineage>
        <taxon>Bacteria</taxon>
        <taxon>Bacillati</taxon>
        <taxon>Bacillota</taxon>
        <taxon>Bacilli</taxon>
        <taxon>Lactobacillales</taxon>
        <taxon>Carnobacteriaceae</taxon>
        <taxon>Jeotgalibaca</taxon>
    </lineage>
</organism>
<dbReference type="GO" id="GO:0008170">
    <property type="term" value="F:N-methyltransferase activity"/>
    <property type="evidence" value="ECO:0007669"/>
    <property type="project" value="InterPro"/>
</dbReference>
<evidence type="ECO:0000313" key="2">
    <source>
        <dbReference type="EMBL" id="HJA90107.1"/>
    </source>
</evidence>
<dbReference type="EMBL" id="DWYW01000107">
    <property type="protein sequence ID" value="HJA90107.1"/>
    <property type="molecule type" value="Genomic_DNA"/>
</dbReference>
<dbReference type="InterPro" id="IPR003356">
    <property type="entry name" value="DNA_methylase_A-5"/>
</dbReference>